<evidence type="ECO:0008006" key="3">
    <source>
        <dbReference type="Google" id="ProtNLM"/>
    </source>
</evidence>
<accession>A0A6C1B6A3</accession>
<proteinExistence type="predicted"/>
<dbReference type="NCBIfam" id="NF041023">
    <property type="entry name" value="PP0621_fam"/>
    <property type="match status" value="1"/>
</dbReference>
<dbReference type="RefSeq" id="WP_173767173.1">
    <property type="nucleotide sequence ID" value="NZ_CP048836.1"/>
</dbReference>
<keyword evidence="2" id="KW-1185">Reference proteome</keyword>
<dbReference type="KEGG" id="azq:G3580_15995"/>
<protein>
    <recommendedName>
        <fullName evidence="3">Preprotein translocase subunit YajC</fullName>
    </recommendedName>
</protein>
<dbReference type="Gene3D" id="2.30.170.10">
    <property type="match status" value="1"/>
</dbReference>
<dbReference type="EMBL" id="CP048836">
    <property type="protein sequence ID" value="QID18987.1"/>
    <property type="molecule type" value="Genomic_DNA"/>
</dbReference>
<dbReference type="Proteomes" id="UP000501991">
    <property type="component" value="Chromosome"/>
</dbReference>
<sequence length="77" mass="8769">MQKLLLFLLVLAAIFWGRRLLREGDQGGASRSRSARRDTPERMLSCRRCGVHVPESEGVHRGDEFYCCDAHAHGRDD</sequence>
<organism evidence="1 2">
    <name type="scientific">Nitrogeniibacter mangrovi</name>
    <dbReference type="NCBI Taxonomy" id="2016596"/>
    <lineage>
        <taxon>Bacteria</taxon>
        <taxon>Pseudomonadati</taxon>
        <taxon>Pseudomonadota</taxon>
        <taxon>Betaproteobacteria</taxon>
        <taxon>Rhodocyclales</taxon>
        <taxon>Zoogloeaceae</taxon>
        <taxon>Nitrogeniibacter</taxon>
    </lineage>
</organism>
<evidence type="ECO:0000313" key="2">
    <source>
        <dbReference type="Proteomes" id="UP000501991"/>
    </source>
</evidence>
<reference evidence="1 2" key="1">
    <citation type="submission" date="2020-02" db="EMBL/GenBank/DDBJ databases">
        <title>Nitrogenibacter mangrovi gen. nov., sp. nov. isolated from mangrove sediment, a denitrifying betaproteobacterium.</title>
        <authorList>
            <person name="Liao H."/>
            <person name="Tian Y."/>
        </authorList>
    </citation>
    <scope>NUCLEOTIDE SEQUENCE [LARGE SCALE GENOMIC DNA]</scope>
    <source>
        <strain evidence="1 2">M9-3-2</strain>
    </source>
</reference>
<name>A0A6C1B6A3_9RHOO</name>
<dbReference type="InterPro" id="IPR049708">
    <property type="entry name" value="PP0621-like"/>
</dbReference>
<evidence type="ECO:0000313" key="1">
    <source>
        <dbReference type="EMBL" id="QID18987.1"/>
    </source>
</evidence>
<gene>
    <name evidence="1" type="ORF">G3580_15995</name>
</gene>
<dbReference type="AlphaFoldDB" id="A0A6C1B6A3"/>